<dbReference type="InterPro" id="IPR013788">
    <property type="entry name" value="Hemocyanin/hexamerin"/>
</dbReference>
<dbReference type="Gene3D" id="1.10.1280.10">
    <property type="entry name" value="Di-copper center containing domain from catechol oxidase"/>
    <property type="match status" value="1"/>
</dbReference>
<dbReference type="AlphaFoldDB" id="A0A8H4AZ26"/>
<feature type="domain" description="Tyrosinase copper-binding" evidence="5">
    <location>
        <begin position="180"/>
        <end position="191"/>
    </location>
</feature>
<evidence type="ECO:0000256" key="3">
    <source>
        <dbReference type="ARBA" id="ARBA00022723"/>
    </source>
</evidence>
<dbReference type="SUPFAM" id="SSF81296">
    <property type="entry name" value="E set domains"/>
    <property type="match status" value="1"/>
</dbReference>
<evidence type="ECO:0000256" key="4">
    <source>
        <dbReference type="ARBA" id="ARBA00023157"/>
    </source>
</evidence>
<dbReference type="InterPro" id="IPR000896">
    <property type="entry name" value="Hemocyanin/hexamerin_mid_dom"/>
</dbReference>
<comment type="subcellular location">
    <subcellularLocation>
        <location evidence="1">Secreted</location>
    </subcellularLocation>
</comment>
<dbReference type="GO" id="GO:0046872">
    <property type="term" value="F:metal ion binding"/>
    <property type="evidence" value="ECO:0007669"/>
    <property type="project" value="UniProtKB-KW"/>
</dbReference>
<dbReference type="PROSITE" id="PS00498">
    <property type="entry name" value="TYROSINASE_2"/>
    <property type="match status" value="1"/>
</dbReference>
<evidence type="ECO:0000256" key="1">
    <source>
        <dbReference type="ARBA" id="ARBA00004613"/>
    </source>
</evidence>
<dbReference type="InterPro" id="IPR037020">
    <property type="entry name" value="Hemocyanin_C_sf"/>
</dbReference>
<dbReference type="SUPFAM" id="SSF48056">
    <property type="entry name" value="Di-copper centre-containing domain"/>
    <property type="match status" value="1"/>
</dbReference>
<reference evidence="6 7" key="1">
    <citation type="journal article" date="2019" name="Environ. Microbiol.">
        <title>At the nexus of three kingdoms: the genome of the mycorrhizal fungus Gigaspora margarita provides insights into plant, endobacterial and fungal interactions.</title>
        <authorList>
            <person name="Venice F."/>
            <person name="Ghignone S."/>
            <person name="Salvioli di Fossalunga A."/>
            <person name="Amselem J."/>
            <person name="Novero M."/>
            <person name="Xianan X."/>
            <person name="Sedzielewska Toro K."/>
            <person name="Morin E."/>
            <person name="Lipzen A."/>
            <person name="Grigoriev I.V."/>
            <person name="Henrissat B."/>
            <person name="Martin F.M."/>
            <person name="Bonfante P."/>
        </authorList>
    </citation>
    <scope>NUCLEOTIDE SEQUENCE [LARGE SCALE GENOMIC DNA]</scope>
    <source>
        <strain evidence="6 7">BEG34</strain>
    </source>
</reference>
<gene>
    <name evidence="6" type="ORF">F8M41_001549</name>
</gene>
<dbReference type="OrthoDB" id="8119704at2759"/>
<dbReference type="PANTHER" id="PTHR11511">
    <property type="entry name" value="LARVAL STORAGE PROTEIN/PHENOLOXIDASE"/>
    <property type="match status" value="1"/>
</dbReference>
<dbReference type="Pfam" id="PF00372">
    <property type="entry name" value="Hemocyanin_M"/>
    <property type="match status" value="1"/>
</dbReference>
<dbReference type="Proteomes" id="UP000439903">
    <property type="component" value="Unassembled WGS sequence"/>
</dbReference>
<dbReference type="Pfam" id="PF03723">
    <property type="entry name" value="Hemocyanin_C"/>
    <property type="match status" value="1"/>
</dbReference>
<dbReference type="GO" id="GO:0005576">
    <property type="term" value="C:extracellular region"/>
    <property type="evidence" value="ECO:0007669"/>
    <property type="project" value="UniProtKB-SubCell"/>
</dbReference>
<keyword evidence="2" id="KW-0964">Secreted</keyword>
<accession>A0A8H4AZ26</accession>
<evidence type="ECO:0000313" key="6">
    <source>
        <dbReference type="EMBL" id="KAF0546112.1"/>
    </source>
</evidence>
<protein>
    <submittedName>
        <fullName evidence="6">Di-copper centre-containing protein</fullName>
    </submittedName>
</protein>
<sequence length="391" mass="45737">MFWWRNDPILNEFHEHWHFINVGGNDNTRRNRDGEIFIHMHRQLLARYDADRLCVGLEKVKALPDFRTPIPDSFYPHPYLFEKWNHERVHFPARPANQTLHDIVELINGEVSVYTISDLEEERKLLIEWIDGGTNIKHPIPLKWVDSDANILGLDIERQLHKFGHNPPSVLMGARAGIRDPLFLKWHRYVDYIFLRWQNYLGPFDFYYDAPNVTIRTTDIILSFTDVLLKVYPDGQKDEWSEFGKKTFGGSNIETQKTESEFDESQIIPSLHKEESGLTTQAVSEKLFCHCGWPYHMILPRGTKGEGTKFKMIVFISDGTNDMVLLYDECGSTALCGAEKWTDKIPDIRPLGYPFNRPFKDGSYEKIFNELHNVAIRNVTIIWKDDNFSKF</sequence>
<dbReference type="InterPro" id="IPR002227">
    <property type="entry name" value="Tyrosinase_Cu-bd"/>
</dbReference>
<evidence type="ECO:0000259" key="5">
    <source>
        <dbReference type="PROSITE" id="PS00498"/>
    </source>
</evidence>
<dbReference type="InterPro" id="IPR008922">
    <property type="entry name" value="Di-copper_centre_dom_sf"/>
</dbReference>
<dbReference type="InterPro" id="IPR005203">
    <property type="entry name" value="Hemocyanin_C"/>
</dbReference>
<keyword evidence="3" id="KW-0479">Metal-binding</keyword>
<dbReference type="InterPro" id="IPR014756">
    <property type="entry name" value="Ig_E-set"/>
</dbReference>
<comment type="caution">
    <text evidence="6">The sequence shown here is derived from an EMBL/GenBank/DDBJ whole genome shotgun (WGS) entry which is preliminary data.</text>
</comment>
<organism evidence="6 7">
    <name type="scientific">Gigaspora margarita</name>
    <dbReference type="NCBI Taxonomy" id="4874"/>
    <lineage>
        <taxon>Eukaryota</taxon>
        <taxon>Fungi</taxon>
        <taxon>Fungi incertae sedis</taxon>
        <taxon>Mucoromycota</taxon>
        <taxon>Glomeromycotina</taxon>
        <taxon>Glomeromycetes</taxon>
        <taxon>Diversisporales</taxon>
        <taxon>Gigasporaceae</taxon>
        <taxon>Gigaspora</taxon>
    </lineage>
</organism>
<evidence type="ECO:0000313" key="7">
    <source>
        <dbReference type="Proteomes" id="UP000439903"/>
    </source>
</evidence>
<dbReference type="PANTHER" id="PTHR11511:SF4">
    <property type="entry name" value="PHENOLOXIDASE 2-RELATED"/>
    <property type="match status" value="1"/>
</dbReference>
<name>A0A8H4AZ26_GIGMA</name>
<dbReference type="Gene3D" id="2.60.40.1520">
    <property type="entry name" value="Hemocyanin, C-terminal domain"/>
    <property type="match status" value="1"/>
</dbReference>
<evidence type="ECO:0000256" key="2">
    <source>
        <dbReference type="ARBA" id="ARBA00022525"/>
    </source>
</evidence>
<dbReference type="GO" id="GO:0016491">
    <property type="term" value="F:oxidoreductase activity"/>
    <property type="evidence" value="ECO:0007669"/>
    <property type="project" value="InterPro"/>
</dbReference>
<keyword evidence="7" id="KW-1185">Reference proteome</keyword>
<proteinExistence type="predicted"/>
<dbReference type="EMBL" id="WTPW01000113">
    <property type="protein sequence ID" value="KAF0546112.1"/>
    <property type="molecule type" value="Genomic_DNA"/>
</dbReference>
<keyword evidence="4" id="KW-1015">Disulfide bond</keyword>